<comment type="caution">
    <text evidence="3">The sequence shown here is derived from an EMBL/GenBank/DDBJ whole genome shotgun (WGS) entry which is preliminary data.</text>
</comment>
<dbReference type="RefSeq" id="WP_263608699.1">
    <property type="nucleotide sequence ID" value="NZ_JAOVQM010000005.1"/>
</dbReference>
<organism evidence="3 4">
    <name type="scientific">Paracholeplasma manati</name>
    <dbReference type="NCBI Taxonomy" id="591373"/>
    <lineage>
        <taxon>Bacteria</taxon>
        <taxon>Bacillati</taxon>
        <taxon>Mycoplasmatota</taxon>
        <taxon>Mollicutes</taxon>
        <taxon>Acholeplasmatales</taxon>
        <taxon>Acholeplasmataceae</taxon>
        <taxon>Paracholeplasma</taxon>
    </lineage>
</organism>
<dbReference type="SUPFAM" id="SSF52402">
    <property type="entry name" value="Adenine nucleotide alpha hydrolases-like"/>
    <property type="match status" value="1"/>
</dbReference>
<sequence>MGYIKVDNSKVTKAVADQLKQICPFNAFEYVDEYLSINASCRVCKLCVKKGPKGVCEFIDDSRPKIDKSLYKGIAVFMEQHHNVCHPVGFELLGKAKEIASKTQEKVYAIVIGSDTKSMVDACLSYGVDDVFVYEDALYGEFNVERYTHVVETFYKKYQNNVILFGSTPLGRSFAPRVAARLRTGLTADCTMLDITEEGDLLQIRPAFGGNIMAKINTPNNRPQLATIRYKMFNRPAIVEPFGQVHYESVLDIPKSSKITLVETVHKPQAKDISESEIIIALGRGIKKQKDLELIEPLRALLGADLACTRPLIENGWFDARHQIGLSGRTVKPKLLINIGISGSVHFIEGMKESETIITINQDPRCKLFDHSHYAICGDLYQVVPKLNELLEQMGVIKHV</sequence>
<accession>A0ABT2Y705</accession>
<evidence type="ECO:0000313" key="4">
    <source>
        <dbReference type="Proteomes" id="UP001177160"/>
    </source>
</evidence>
<dbReference type="InterPro" id="IPR029035">
    <property type="entry name" value="DHS-like_NAD/FAD-binding_dom"/>
</dbReference>
<dbReference type="InterPro" id="IPR001308">
    <property type="entry name" value="ETF_a/FixB"/>
</dbReference>
<reference evidence="3" key="1">
    <citation type="submission" date="2022-09" db="EMBL/GenBank/DDBJ databases">
        <title>Novel Mycoplasma species identified in domestic and wild animals.</title>
        <authorList>
            <person name="Volokhov D.V."/>
            <person name="Furtak V.A."/>
            <person name="Zagorodnyaya T.A."/>
        </authorList>
    </citation>
    <scope>NUCLEOTIDE SEQUENCE</scope>
    <source>
        <strain evidence="3">Oakley</strain>
    </source>
</reference>
<dbReference type="Pfam" id="PF01012">
    <property type="entry name" value="ETF"/>
    <property type="match status" value="1"/>
</dbReference>
<proteinExistence type="inferred from homology"/>
<dbReference type="CDD" id="cd01715">
    <property type="entry name" value="ETF_alpha"/>
    <property type="match status" value="1"/>
</dbReference>
<evidence type="ECO:0000259" key="2">
    <source>
        <dbReference type="SMART" id="SM00893"/>
    </source>
</evidence>
<dbReference type="Pfam" id="PF00766">
    <property type="entry name" value="ETF_alpha"/>
    <property type="match status" value="1"/>
</dbReference>
<keyword evidence="4" id="KW-1185">Reference proteome</keyword>
<evidence type="ECO:0000313" key="3">
    <source>
        <dbReference type="EMBL" id="MCV2232511.1"/>
    </source>
</evidence>
<feature type="domain" description="Electron transfer flavoprotein alpha/beta-subunit N-terminal" evidence="2">
    <location>
        <begin position="74"/>
        <end position="265"/>
    </location>
</feature>
<dbReference type="InterPro" id="IPR033947">
    <property type="entry name" value="ETF_alpha_N"/>
</dbReference>
<dbReference type="InterPro" id="IPR014730">
    <property type="entry name" value="ETF_a/b_N"/>
</dbReference>
<dbReference type="EMBL" id="JAOVQM010000005">
    <property type="protein sequence ID" value="MCV2232511.1"/>
    <property type="molecule type" value="Genomic_DNA"/>
</dbReference>
<gene>
    <name evidence="3" type="ORF">N7548_06695</name>
</gene>
<dbReference type="PANTHER" id="PTHR43153">
    <property type="entry name" value="ELECTRON TRANSFER FLAVOPROTEIN ALPHA"/>
    <property type="match status" value="1"/>
</dbReference>
<dbReference type="SUPFAM" id="SSF54862">
    <property type="entry name" value="4Fe-4S ferredoxins"/>
    <property type="match status" value="1"/>
</dbReference>
<dbReference type="Gene3D" id="3.40.50.620">
    <property type="entry name" value="HUPs"/>
    <property type="match status" value="1"/>
</dbReference>
<dbReference type="SUPFAM" id="SSF52467">
    <property type="entry name" value="DHS-like NAD/FAD-binding domain"/>
    <property type="match status" value="1"/>
</dbReference>
<comment type="similarity">
    <text evidence="1">Belongs to the ETF alpha-subunit/FixB family.</text>
</comment>
<evidence type="ECO:0000256" key="1">
    <source>
        <dbReference type="ARBA" id="ARBA00005817"/>
    </source>
</evidence>
<dbReference type="PIRSF" id="PIRSF000089">
    <property type="entry name" value="Electra_flavoP_a"/>
    <property type="match status" value="1"/>
</dbReference>
<dbReference type="SMART" id="SM00893">
    <property type="entry name" value="ETF"/>
    <property type="match status" value="1"/>
</dbReference>
<dbReference type="InterPro" id="IPR014731">
    <property type="entry name" value="ETF_asu_C"/>
</dbReference>
<name>A0ABT2Y705_9MOLU</name>
<dbReference type="InterPro" id="IPR014729">
    <property type="entry name" value="Rossmann-like_a/b/a_fold"/>
</dbReference>
<dbReference type="PANTHER" id="PTHR43153:SF1">
    <property type="entry name" value="ELECTRON TRANSFER FLAVOPROTEIN SUBUNIT ALPHA, MITOCHONDRIAL"/>
    <property type="match status" value="1"/>
</dbReference>
<dbReference type="Gene3D" id="3.40.50.1220">
    <property type="entry name" value="TPP-binding domain"/>
    <property type="match status" value="1"/>
</dbReference>
<dbReference type="Proteomes" id="UP001177160">
    <property type="component" value="Unassembled WGS sequence"/>
</dbReference>
<protein>
    <submittedName>
        <fullName evidence="3">Electron transfer flavoprotein subunit alpha/FixB family protein</fullName>
    </submittedName>
</protein>